<keyword evidence="1" id="KW-0472">Membrane</keyword>
<feature type="transmembrane region" description="Helical" evidence="1">
    <location>
        <begin position="7"/>
        <end position="25"/>
    </location>
</feature>
<dbReference type="AlphaFoldDB" id="W8BXI9"/>
<evidence type="ECO:0000313" key="2">
    <source>
        <dbReference type="EMBL" id="JAC03993.1"/>
    </source>
</evidence>
<organism evidence="2">
    <name type="scientific">Ceratitis capitata</name>
    <name type="common">Mediterranean fruit fly</name>
    <name type="synonym">Tephritis capitata</name>
    <dbReference type="NCBI Taxonomy" id="7213"/>
    <lineage>
        <taxon>Eukaryota</taxon>
        <taxon>Metazoa</taxon>
        <taxon>Ecdysozoa</taxon>
        <taxon>Arthropoda</taxon>
        <taxon>Hexapoda</taxon>
        <taxon>Insecta</taxon>
        <taxon>Pterygota</taxon>
        <taxon>Neoptera</taxon>
        <taxon>Endopterygota</taxon>
        <taxon>Diptera</taxon>
        <taxon>Brachycera</taxon>
        <taxon>Muscomorpha</taxon>
        <taxon>Tephritoidea</taxon>
        <taxon>Tephritidae</taxon>
        <taxon>Ceratitis</taxon>
        <taxon>Ceratitis</taxon>
    </lineage>
</organism>
<reference evidence="2" key="1">
    <citation type="submission" date="2013-07" db="EMBL/GenBank/DDBJ databases">
        <authorList>
            <person name="Geib S."/>
        </authorList>
    </citation>
    <scope>NUCLEOTIDE SEQUENCE</scope>
</reference>
<sequence length="173" mass="19680">MREEMRYKLLHCYLSLLCSIMLFLHNPITPCALHSKYFNTPTDDETLFGMEPTDIFERKRSMTCDSCGNECTNACGTKNFRTCCFNYLRKRNDPGAMNSISNKRLIDFILLQGRAAMYTLDEHLNTGDPVVVADMRSDENGKGEYGGDGKAYSATDSGHRIMNGRHNLQHMMV</sequence>
<keyword evidence="1" id="KW-0812">Transmembrane</keyword>
<protein>
    <recommendedName>
        <fullName evidence="3">Trissin</fullName>
    </recommendedName>
</protein>
<dbReference type="OrthoDB" id="8195871at2759"/>
<dbReference type="RefSeq" id="XP_012157482.1">
    <property type="nucleotide sequence ID" value="XM_012302092.2"/>
</dbReference>
<dbReference type="KEGG" id="ccat:101453784"/>
<name>W8BXI9_CERCA</name>
<keyword evidence="1" id="KW-1133">Transmembrane helix</keyword>
<dbReference type="GeneID" id="101453784"/>
<dbReference type="EMBL" id="GAMC01002563">
    <property type="protein sequence ID" value="JAC03993.1"/>
    <property type="molecule type" value="mRNA"/>
</dbReference>
<accession>W8BXI9</accession>
<evidence type="ECO:0008006" key="3">
    <source>
        <dbReference type="Google" id="ProtNLM"/>
    </source>
</evidence>
<reference evidence="2" key="2">
    <citation type="journal article" date="2014" name="BMC Genomics">
        <title>A genomic perspective to assessing quality of mass-reared SIT flies used in Mediterranean fruit fly (Ceratitis capitata) eradication in California.</title>
        <authorList>
            <person name="Calla B."/>
            <person name="Hall B."/>
            <person name="Hou S."/>
            <person name="Geib S.M."/>
        </authorList>
    </citation>
    <scope>NUCLEOTIDE SEQUENCE</scope>
</reference>
<evidence type="ECO:0000256" key="1">
    <source>
        <dbReference type="SAM" id="Phobius"/>
    </source>
</evidence>
<proteinExistence type="evidence at transcript level"/>
<dbReference type="CTD" id="41890"/>